<feature type="compositionally biased region" description="Low complexity" evidence="3">
    <location>
        <begin position="9"/>
        <end position="27"/>
    </location>
</feature>
<evidence type="ECO:0000256" key="1">
    <source>
        <dbReference type="ARBA" id="ARBA00023015"/>
    </source>
</evidence>
<name>A0A5N6KQZ8_9ROSI</name>
<feature type="compositionally biased region" description="Acidic residues" evidence="3">
    <location>
        <begin position="31"/>
        <end position="54"/>
    </location>
</feature>
<keyword evidence="2" id="KW-0804">Transcription</keyword>
<dbReference type="GO" id="GO:0016586">
    <property type="term" value="C:RSC-type complex"/>
    <property type="evidence" value="ECO:0007669"/>
    <property type="project" value="TreeGrafter"/>
</dbReference>
<reference evidence="4 5" key="1">
    <citation type="submission" date="2019-06" db="EMBL/GenBank/DDBJ databases">
        <title>A chromosomal-level reference genome of Carpinus fangiana (Coryloideae, Betulaceae).</title>
        <authorList>
            <person name="Yang X."/>
            <person name="Wang Z."/>
            <person name="Zhang L."/>
            <person name="Hao G."/>
            <person name="Liu J."/>
            <person name="Yang Y."/>
        </authorList>
    </citation>
    <scope>NUCLEOTIDE SEQUENCE [LARGE SCALE GENOMIC DNA]</scope>
    <source>
        <strain evidence="4">Cfa_2016G</strain>
        <tissue evidence="4">Leaf</tissue>
    </source>
</reference>
<organism evidence="4 5">
    <name type="scientific">Carpinus fangiana</name>
    <dbReference type="NCBI Taxonomy" id="176857"/>
    <lineage>
        <taxon>Eukaryota</taxon>
        <taxon>Viridiplantae</taxon>
        <taxon>Streptophyta</taxon>
        <taxon>Embryophyta</taxon>
        <taxon>Tracheophyta</taxon>
        <taxon>Spermatophyta</taxon>
        <taxon>Magnoliopsida</taxon>
        <taxon>eudicotyledons</taxon>
        <taxon>Gunneridae</taxon>
        <taxon>Pentapetalae</taxon>
        <taxon>rosids</taxon>
        <taxon>fabids</taxon>
        <taxon>Fagales</taxon>
        <taxon>Betulaceae</taxon>
        <taxon>Carpinus</taxon>
    </lineage>
</organism>
<evidence type="ECO:0000313" key="4">
    <source>
        <dbReference type="EMBL" id="KAB8338869.1"/>
    </source>
</evidence>
<feature type="compositionally biased region" description="Pro residues" evidence="3">
    <location>
        <begin position="71"/>
        <end position="82"/>
    </location>
</feature>
<dbReference type="GO" id="GO:0031490">
    <property type="term" value="F:chromatin DNA binding"/>
    <property type="evidence" value="ECO:0007669"/>
    <property type="project" value="TreeGrafter"/>
</dbReference>
<accession>A0A5N6KQZ8</accession>
<dbReference type="AlphaFoldDB" id="A0A5N6KQZ8"/>
<sequence length="535" mass="59499">MARRGRPQSRNVAAARSSRRTSTPVVAPVDSDVDELMQEPDDAATPDENDDADEVGTPADASQQADDEEPSNPPTPLHPVPPPRRRGRPPRVRPDGWEAPPQDDASDSATPRRRGRGGWRGGRGRGRGSRSAQTSMRVPVDKEGNTMEVVNDEVAVPEDAEGETKVDKNGELQGGREYRVRTFTLAGRGDRLYMLSTEPARCTGFRDSYLFFTKHMFLYKIIIDDDEKRDLIDRDLIPHSYKGRSIGVVTARSVFREFGARIIVGGKKVVDDYNVTEAKTRGEVEGELVDPFDKLPEKGQEYNRNQYVAWHGASSVYHDKPAIPMQNGKPILGKRKITITSANWMLEHAREASRFNAALAAERRAVSNGAYDPHTNKIFYPKAMQPTHARWEHLPSTADDEPPAKKRRVNGTLTNGDVVMINGDSHVKDTAPSFPAVSDVIARNFLVIDSYFQSPPHAAWAPPGPSPYTDAEHERFDIPRPGLPILTEEELNDLPEECRQALQHSSREEDKWKSSWSTESHDGGRAKLRIGVGPA</sequence>
<feature type="region of interest" description="Disordered" evidence="3">
    <location>
        <begin position="500"/>
        <end position="535"/>
    </location>
</feature>
<feature type="compositionally biased region" description="Basic and acidic residues" evidence="3">
    <location>
        <begin position="505"/>
        <end position="525"/>
    </location>
</feature>
<gene>
    <name evidence="4" type="ORF">FH972_021813</name>
</gene>
<comment type="caution">
    <text evidence="4">The sequence shown here is derived from an EMBL/GenBank/DDBJ whole genome shotgun (WGS) entry which is preliminary data.</text>
</comment>
<dbReference type="OrthoDB" id="5598844at2759"/>
<dbReference type="EMBL" id="VIBQ01000010">
    <property type="protein sequence ID" value="KAB8338869.1"/>
    <property type="molecule type" value="Genomic_DNA"/>
</dbReference>
<feature type="region of interest" description="Disordered" evidence="3">
    <location>
        <begin position="1"/>
        <end position="139"/>
    </location>
</feature>
<keyword evidence="1" id="KW-0805">Transcription regulation</keyword>
<proteinExistence type="predicted"/>
<dbReference type="PANTHER" id="PTHR22597">
    <property type="entry name" value="POLYCOMB GROUP PROTEIN"/>
    <property type="match status" value="1"/>
</dbReference>
<dbReference type="InterPro" id="IPR013933">
    <property type="entry name" value="CRC_Rsc7/Swp82"/>
</dbReference>
<protein>
    <submittedName>
        <fullName evidence="4">Uncharacterized protein</fullName>
    </submittedName>
</protein>
<evidence type="ECO:0000313" key="5">
    <source>
        <dbReference type="Proteomes" id="UP000327013"/>
    </source>
</evidence>
<dbReference type="Pfam" id="PF08624">
    <property type="entry name" value="CRC_subunit"/>
    <property type="match status" value="1"/>
</dbReference>
<keyword evidence="5" id="KW-1185">Reference proteome</keyword>
<evidence type="ECO:0000256" key="3">
    <source>
        <dbReference type="SAM" id="MobiDB-lite"/>
    </source>
</evidence>
<dbReference type="Proteomes" id="UP000327013">
    <property type="component" value="Unassembled WGS sequence"/>
</dbReference>
<evidence type="ECO:0000256" key="2">
    <source>
        <dbReference type="ARBA" id="ARBA00023163"/>
    </source>
</evidence>
<feature type="compositionally biased region" description="Basic residues" evidence="3">
    <location>
        <begin position="111"/>
        <end position="128"/>
    </location>
</feature>
<dbReference type="PANTHER" id="PTHR22597:SF3">
    <property type="entry name" value="CHROMATIN STRUCTURE-REMODELING COMPLEX SUBUNIT RSC7"/>
    <property type="match status" value="1"/>
</dbReference>